<dbReference type="AlphaFoldDB" id="A0A9P7BGK5"/>
<protein>
    <recommendedName>
        <fullName evidence="5">NADH dehydrogenase [ubiquinone] 1 alpha subcomplex subunit</fullName>
    </recommendedName>
</protein>
<dbReference type="GO" id="GO:0045271">
    <property type="term" value="C:respiratory chain complex I"/>
    <property type="evidence" value="ECO:0007669"/>
    <property type="project" value="InterPro"/>
</dbReference>
<dbReference type="OrthoDB" id="10255576at2759"/>
<proteinExistence type="inferred from homology"/>
<feature type="region of interest" description="Disordered" evidence="2">
    <location>
        <begin position="172"/>
        <end position="223"/>
    </location>
</feature>
<comment type="similarity">
    <text evidence="1">Belongs to the complex I NDUFA12 subunit family.</text>
</comment>
<evidence type="ECO:0000313" key="4">
    <source>
        <dbReference type="Proteomes" id="UP000697127"/>
    </source>
</evidence>
<dbReference type="GO" id="GO:0032981">
    <property type="term" value="P:mitochondrial respiratory chain complex I assembly"/>
    <property type="evidence" value="ECO:0007669"/>
    <property type="project" value="TreeGrafter"/>
</dbReference>
<evidence type="ECO:0008006" key="5">
    <source>
        <dbReference type="Google" id="ProtNLM"/>
    </source>
</evidence>
<evidence type="ECO:0000313" key="3">
    <source>
        <dbReference type="EMBL" id="KAG0688864.1"/>
    </source>
</evidence>
<organism evidence="3 4">
    <name type="scientific">Pichia californica</name>
    <dbReference type="NCBI Taxonomy" id="460514"/>
    <lineage>
        <taxon>Eukaryota</taxon>
        <taxon>Fungi</taxon>
        <taxon>Dikarya</taxon>
        <taxon>Ascomycota</taxon>
        <taxon>Saccharomycotina</taxon>
        <taxon>Pichiomycetes</taxon>
        <taxon>Pichiales</taxon>
        <taxon>Pichiaceae</taxon>
        <taxon>Pichia</taxon>
    </lineage>
</organism>
<dbReference type="InterPro" id="IPR052618">
    <property type="entry name" value="ComplexI_NDUFA12"/>
</dbReference>
<evidence type="ECO:0000256" key="2">
    <source>
        <dbReference type="SAM" id="MobiDB-lite"/>
    </source>
</evidence>
<dbReference type="PANTHER" id="PTHR32470:SF2">
    <property type="entry name" value="NADH DEHYDROGENASE [UBIQUINONE] 1 ALPHA SUBCOMPLEX ASSEMBLY FACTOR 2"/>
    <property type="match status" value="1"/>
</dbReference>
<evidence type="ECO:0000256" key="1">
    <source>
        <dbReference type="ARBA" id="ARBA00007355"/>
    </source>
</evidence>
<gene>
    <name evidence="3" type="ORF">C6P40_000397</name>
</gene>
<feature type="compositionally biased region" description="Polar residues" evidence="2">
    <location>
        <begin position="174"/>
        <end position="183"/>
    </location>
</feature>
<dbReference type="InterPro" id="IPR007763">
    <property type="entry name" value="NDUFA12"/>
</dbReference>
<dbReference type="Proteomes" id="UP000697127">
    <property type="component" value="Unassembled WGS sequence"/>
</dbReference>
<dbReference type="EMBL" id="PUHW01000116">
    <property type="protein sequence ID" value="KAG0688864.1"/>
    <property type="molecule type" value="Genomic_DNA"/>
</dbReference>
<dbReference type="PANTHER" id="PTHR32470">
    <property type="entry name" value="ADH DEHYDROGENASE [UBIQUINONE] 1 ALPHA SUBCOMPLEX ASSEMBLY FACTOR 2"/>
    <property type="match status" value="1"/>
</dbReference>
<accession>A0A9P7BGK5</accession>
<keyword evidence="4" id="KW-1185">Reference proteome</keyword>
<name>A0A9P7BGK5_9ASCO</name>
<feature type="compositionally biased region" description="Polar residues" evidence="2">
    <location>
        <begin position="191"/>
        <end position="201"/>
    </location>
</feature>
<dbReference type="GO" id="GO:0005739">
    <property type="term" value="C:mitochondrion"/>
    <property type="evidence" value="ECO:0007669"/>
    <property type="project" value="TreeGrafter"/>
</dbReference>
<reference evidence="3" key="1">
    <citation type="submission" date="2020-11" db="EMBL/GenBank/DDBJ databases">
        <title>Kefir isolates.</title>
        <authorList>
            <person name="Marcisauskas S."/>
            <person name="Kim Y."/>
            <person name="Blasche S."/>
        </authorList>
    </citation>
    <scope>NUCLEOTIDE SEQUENCE</scope>
    <source>
        <strain evidence="3">Olga-1</strain>
    </source>
</reference>
<comment type="caution">
    <text evidence="3">The sequence shown here is derived from an EMBL/GenBank/DDBJ whole genome shotgun (WGS) entry which is preliminary data.</text>
</comment>
<dbReference type="Pfam" id="PF05071">
    <property type="entry name" value="NDUFA12"/>
    <property type="match status" value="1"/>
</dbReference>
<sequence length="223" mass="26439">MNSASDKLKAFYKKVPVWKQIYYKWRAIKSIPFRHKFFIGYDLDANTYWEFYLDKNQKKPRRMVQPYSPQSMLFNYFDKIPIQWSQWLKYARKTPPSIFDIINDEERIKKLQIMANYRDSEQLYNKELKQAKIDYNLEKELHKLQDNKATNAAKIVQRSGYDLKDLQHKEIKHSSNAKLQTDASMMKDNDNLQSPSTSSNDPWADAAKSSDQPTKAAVKPVKR</sequence>